<dbReference type="SUPFAM" id="SSF47616">
    <property type="entry name" value="GST C-terminal domain-like"/>
    <property type="match status" value="1"/>
</dbReference>
<evidence type="ECO:0000259" key="1">
    <source>
        <dbReference type="PROSITE" id="PS50404"/>
    </source>
</evidence>
<evidence type="ECO:0000313" key="2">
    <source>
        <dbReference type="EMBL" id="MBC8434584.1"/>
    </source>
</evidence>
<reference evidence="2 3" key="1">
    <citation type="submission" date="2020-08" db="EMBL/GenBank/DDBJ databases">
        <title>Bridging the membrane lipid divide: bacteria of the FCB group superphylum have the potential to synthesize archaeal ether lipids.</title>
        <authorList>
            <person name="Villanueva L."/>
            <person name="Von Meijenfeldt F.A.B."/>
            <person name="Westbye A.B."/>
            <person name="Yadav S."/>
            <person name="Hopmans E.C."/>
            <person name="Dutilh B.E."/>
            <person name="Sinninghe Damste J.S."/>
        </authorList>
    </citation>
    <scope>NUCLEOTIDE SEQUENCE [LARGE SCALE GENOMIC DNA]</scope>
    <source>
        <strain evidence="2">NIOZ-UU17</strain>
    </source>
</reference>
<dbReference type="EMBL" id="JACNIG010000463">
    <property type="protein sequence ID" value="MBC8434584.1"/>
    <property type="molecule type" value="Genomic_DNA"/>
</dbReference>
<gene>
    <name evidence="2" type="ORF">H8D96_21960</name>
</gene>
<dbReference type="InterPro" id="IPR036249">
    <property type="entry name" value="Thioredoxin-like_sf"/>
</dbReference>
<evidence type="ECO:0000313" key="3">
    <source>
        <dbReference type="Proteomes" id="UP000605201"/>
    </source>
</evidence>
<dbReference type="Gene3D" id="1.20.1050.10">
    <property type="match status" value="1"/>
</dbReference>
<dbReference type="Gene3D" id="3.40.30.10">
    <property type="entry name" value="Glutaredoxin"/>
    <property type="match status" value="1"/>
</dbReference>
<accession>A0A8J6TMJ0</accession>
<proteinExistence type="predicted"/>
<dbReference type="PROSITE" id="PS50404">
    <property type="entry name" value="GST_NTER"/>
    <property type="match status" value="1"/>
</dbReference>
<dbReference type="PANTHER" id="PTHR42673:SF4">
    <property type="entry name" value="MALEYLACETOACETATE ISOMERASE"/>
    <property type="match status" value="1"/>
</dbReference>
<name>A0A8J6TMJ0_9BACT</name>
<sequence length="219" mass="25513">MSELTLVIGNKNYSSWSLRPWIYMKNKRIKFTEKRIALYMENTTKLLEPYFSGYKVPVLIDDNLVIWDSLAIFEYLAEKYPDCNGWPNNPNARATARSVSAEMHSSFSALRNELPMNCRKKFSHFTLSSEVLYDIERIKEVWRYCKKTYGQKGPWLFGEFCIADAMFAPVVIRFTGYGVPLEGLEKDYVQTVINNTFLAEWIEAGKQEKEILEIAEVKI</sequence>
<dbReference type="Pfam" id="PF13409">
    <property type="entry name" value="GST_N_2"/>
    <property type="match status" value="1"/>
</dbReference>
<comment type="caution">
    <text evidence="2">The sequence shown here is derived from an EMBL/GenBank/DDBJ whole genome shotgun (WGS) entry which is preliminary data.</text>
</comment>
<dbReference type="GO" id="GO:0016034">
    <property type="term" value="F:maleylacetoacetate isomerase activity"/>
    <property type="evidence" value="ECO:0007669"/>
    <property type="project" value="TreeGrafter"/>
</dbReference>
<dbReference type="GO" id="GO:0006559">
    <property type="term" value="P:L-phenylalanine catabolic process"/>
    <property type="evidence" value="ECO:0007669"/>
    <property type="project" value="TreeGrafter"/>
</dbReference>
<feature type="domain" description="GST N-terminal" evidence="1">
    <location>
        <begin position="4"/>
        <end position="84"/>
    </location>
</feature>
<dbReference type="Proteomes" id="UP000605201">
    <property type="component" value="Unassembled WGS sequence"/>
</dbReference>
<dbReference type="AlphaFoldDB" id="A0A8J6TMJ0"/>
<dbReference type="InterPro" id="IPR036282">
    <property type="entry name" value="Glutathione-S-Trfase_C_sf"/>
</dbReference>
<organism evidence="2 3">
    <name type="scientific">Candidatus Desulfatibia vada</name>
    <dbReference type="NCBI Taxonomy" id="2841696"/>
    <lineage>
        <taxon>Bacteria</taxon>
        <taxon>Pseudomonadati</taxon>
        <taxon>Thermodesulfobacteriota</taxon>
        <taxon>Desulfobacteria</taxon>
        <taxon>Desulfobacterales</taxon>
        <taxon>Desulfobacterales incertae sedis</taxon>
        <taxon>Candidatus Desulfatibia</taxon>
    </lineage>
</organism>
<protein>
    <submittedName>
        <fullName evidence="2">Glutathione S-transferase family protein</fullName>
    </submittedName>
</protein>
<dbReference type="CDD" id="cd03194">
    <property type="entry name" value="GST_C_3"/>
    <property type="match status" value="1"/>
</dbReference>
<dbReference type="GO" id="GO:0006749">
    <property type="term" value="P:glutathione metabolic process"/>
    <property type="evidence" value="ECO:0007669"/>
    <property type="project" value="TreeGrafter"/>
</dbReference>
<dbReference type="CDD" id="cd03043">
    <property type="entry name" value="GST_N_1"/>
    <property type="match status" value="1"/>
</dbReference>
<dbReference type="GO" id="GO:0004364">
    <property type="term" value="F:glutathione transferase activity"/>
    <property type="evidence" value="ECO:0007669"/>
    <property type="project" value="TreeGrafter"/>
</dbReference>
<dbReference type="PANTHER" id="PTHR42673">
    <property type="entry name" value="MALEYLACETOACETATE ISOMERASE"/>
    <property type="match status" value="1"/>
</dbReference>
<dbReference type="SFLD" id="SFLDS00019">
    <property type="entry name" value="Glutathione_Transferase_(cytos"/>
    <property type="match status" value="1"/>
</dbReference>
<dbReference type="InterPro" id="IPR040079">
    <property type="entry name" value="Glutathione_S-Trfase"/>
</dbReference>
<dbReference type="InterPro" id="IPR004045">
    <property type="entry name" value="Glutathione_S-Trfase_N"/>
</dbReference>
<dbReference type="SUPFAM" id="SSF52833">
    <property type="entry name" value="Thioredoxin-like"/>
    <property type="match status" value="1"/>
</dbReference>